<dbReference type="Proteomes" id="UP001281614">
    <property type="component" value="Unassembled WGS sequence"/>
</dbReference>
<dbReference type="InterPro" id="IPR010730">
    <property type="entry name" value="HET"/>
</dbReference>
<sequence length="685" mass="78304">MRFKDTFEPSIQAQMKQNSPLHLYCDRPLEHFADLEDRYNWGDFVALSYVWGDQSRKKTILINGLPFEVGPSLHEALLSLQNSFEVKSRGLKVWIDAICINQEDLKERAREVQKMEMIYSEALVVRAWLGNPSPEVSAELNSVREMLNLAFHTEFNPVTRVNFEDEGITLQTAKPKTLPDFWELMAKDGNKAYATWTFIEEISQLSYWRRLWILQEVSLGSSFLFWYGDHYFSSEHIRVLLSESLWGRGRCFSTLSPYVDKERLQATAFSMIRIIRPIGSLRWDSEQPIVDVISRAKVANATDFRDKVYGILAFLPSTITRRIKPDYASDFSWKTCWTMFAKSCFEGFGNLDLLARSAGRGWTSLGIPTWAFDLSPSKSRYSRSHLAPGASGFYADDMENDPSPAIHAFESNKGLVATFQFSDDDSRLFCKGAFVDTVGAIATFGPETRGQAAALQNRNHVQSERLPGSDSRLELARVLKYDSNFKFGDGEEPFILDMPWISPDELFQTEVSPDDFKLDAYLYPESRHRFGVPWNIRTDQDLRGLPWAECYKQDTITRAFYEIFHPNELFELQGIPLKDFFTSIDEYCEDVPNFVEAVGSTYELLRWRRLFQTGNGFIGSITKHALPGDKIAIMYNCDTPVVLRPSKSGDTYEVVGGCFVEGYMEGELVENIKSGKLKTETLCLV</sequence>
<proteinExistence type="predicted"/>
<protein>
    <submittedName>
        <fullName evidence="2">Heterokaryon incompatibility protein</fullName>
    </submittedName>
</protein>
<dbReference type="Pfam" id="PF26639">
    <property type="entry name" value="Het-6_barrel"/>
    <property type="match status" value="1"/>
</dbReference>
<organism evidence="2 3">
    <name type="scientific">Colletotrichum kahawae</name>
    <name type="common">Coffee berry disease fungus</name>
    <dbReference type="NCBI Taxonomy" id="34407"/>
    <lineage>
        <taxon>Eukaryota</taxon>
        <taxon>Fungi</taxon>
        <taxon>Dikarya</taxon>
        <taxon>Ascomycota</taxon>
        <taxon>Pezizomycotina</taxon>
        <taxon>Sordariomycetes</taxon>
        <taxon>Hypocreomycetidae</taxon>
        <taxon>Glomerellales</taxon>
        <taxon>Glomerellaceae</taxon>
        <taxon>Colletotrichum</taxon>
        <taxon>Colletotrichum gloeosporioides species complex</taxon>
    </lineage>
</organism>
<dbReference type="PANTHER" id="PTHR24148:SF64">
    <property type="entry name" value="HETEROKARYON INCOMPATIBILITY DOMAIN-CONTAINING PROTEIN"/>
    <property type="match status" value="1"/>
</dbReference>
<accession>A0AAD9YDZ9</accession>
<dbReference type="InterPro" id="IPR052895">
    <property type="entry name" value="HetReg/Transcr_Mod"/>
</dbReference>
<gene>
    <name evidence="2" type="ORF">CKAH01_16340</name>
</gene>
<evidence type="ECO:0000313" key="2">
    <source>
        <dbReference type="EMBL" id="KAK2761414.1"/>
    </source>
</evidence>
<dbReference type="PANTHER" id="PTHR24148">
    <property type="entry name" value="ANKYRIN REPEAT DOMAIN-CONTAINING PROTEIN 39 HOMOLOG-RELATED"/>
    <property type="match status" value="1"/>
</dbReference>
<evidence type="ECO:0000313" key="3">
    <source>
        <dbReference type="Proteomes" id="UP001281614"/>
    </source>
</evidence>
<dbReference type="Pfam" id="PF06985">
    <property type="entry name" value="HET"/>
    <property type="match status" value="1"/>
</dbReference>
<dbReference type="EMBL" id="VYYT01000162">
    <property type="protein sequence ID" value="KAK2761414.1"/>
    <property type="molecule type" value="Genomic_DNA"/>
</dbReference>
<keyword evidence="3" id="KW-1185">Reference proteome</keyword>
<dbReference type="AlphaFoldDB" id="A0AAD9YDZ9"/>
<name>A0AAD9YDZ9_COLKA</name>
<reference evidence="2" key="1">
    <citation type="submission" date="2023-02" db="EMBL/GenBank/DDBJ databases">
        <title>Colletotrichum kahawae CIFC_Que2 genome sequencing and assembly.</title>
        <authorList>
            <person name="Baroncelli R."/>
        </authorList>
    </citation>
    <scope>NUCLEOTIDE SEQUENCE</scope>
    <source>
        <strain evidence="2">CIFC_Que2</strain>
    </source>
</reference>
<comment type="caution">
    <text evidence="2">The sequence shown here is derived from an EMBL/GenBank/DDBJ whole genome shotgun (WGS) entry which is preliminary data.</text>
</comment>
<feature type="domain" description="Heterokaryon incompatibility" evidence="1">
    <location>
        <begin position="44"/>
        <end position="216"/>
    </location>
</feature>
<evidence type="ECO:0000259" key="1">
    <source>
        <dbReference type="Pfam" id="PF06985"/>
    </source>
</evidence>